<comment type="subcellular location">
    <subcellularLocation>
        <location evidence="1">Cell inner membrane</location>
        <topology evidence="1">Multi-pass membrane protein</topology>
    </subcellularLocation>
    <subcellularLocation>
        <location evidence="10">Cell membrane</location>
        <topology evidence="10">Multi-pass membrane protein</topology>
    </subcellularLocation>
</comment>
<evidence type="ECO:0000256" key="4">
    <source>
        <dbReference type="ARBA" id="ARBA00022475"/>
    </source>
</evidence>
<dbReference type="InterPro" id="IPR047817">
    <property type="entry name" value="ABC2_TM_bact-type"/>
</dbReference>
<feature type="transmembrane region" description="Helical" evidence="10">
    <location>
        <begin position="111"/>
        <end position="141"/>
    </location>
</feature>
<evidence type="ECO:0000256" key="1">
    <source>
        <dbReference type="ARBA" id="ARBA00004429"/>
    </source>
</evidence>
<dbReference type="PROSITE" id="PS51012">
    <property type="entry name" value="ABC_TM2"/>
    <property type="match status" value="1"/>
</dbReference>
<dbReference type="RefSeq" id="WP_188508796.1">
    <property type="nucleotide sequence ID" value="NZ_BMGB01000001.1"/>
</dbReference>
<evidence type="ECO:0000256" key="3">
    <source>
        <dbReference type="ARBA" id="ARBA00022448"/>
    </source>
</evidence>
<keyword evidence="5" id="KW-0997">Cell inner membrane</keyword>
<keyword evidence="3 10" id="KW-0813">Transport</keyword>
<feature type="transmembrane region" description="Helical" evidence="10">
    <location>
        <begin position="238"/>
        <end position="258"/>
    </location>
</feature>
<comment type="caution">
    <text evidence="12">The sequence shown here is derived from an EMBL/GenBank/DDBJ whole genome shotgun (WGS) entry which is preliminary data.</text>
</comment>
<keyword evidence="7 10" id="KW-1133">Transmembrane helix</keyword>
<dbReference type="GO" id="GO:0043190">
    <property type="term" value="C:ATP-binding cassette (ABC) transporter complex"/>
    <property type="evidence" value="ECO:0007669"/>
    <property type="project" value="InterPro"/>
</dbReference>
<feature type="transmembrane region" description="Helical" evidence="10">
    <location>
        <begin position="147"/>
        <end position="172"/>
    </location>
</feature>
<feature type="transmembrane region" description="Helical" evidence="10">
    <location>
        <begin position="70"/>
        <end position="90"/>
    </location>
</feature>
<evidence type="ECO:0000256" key="10">
    <source>
        <dbReference type="RuleBase" id="RU361157"/>
    </source>
</evidence>
<keyword evidence="13" id="KW-1185">Reference proteome</keyword>
<dbReference type="InterPro" id="IPR000412">
    <property type="entry name" value="ABC_2_transport"/>
</dbReference>
<reference evidence="12" key="1">
    <citation type="journal article" date="2014" name="Int. J. Syst. Evol. Microbiol.">
        <title>Complete genome sequence of Corynebacterium casei LMG S-19264T (=DSM 44701T), isolated from a smear-ripened cheese.</title>
        <authorList>
            <consortium name="US DOE Joint Genome Institute (JGI-PGF)"/>
            <person name="Walter F."/>
            <person name="Albersmeier A."/>
            <person name="Kalinowski J."/>
            <person name="Ruckert C."/>
        </authorList>
    </citation>
    <scope>NUCLEOTIDE SEQUENCE</scope>
    <source>
        <strain evidence="12">CGMCC 1.12813</strain>
    </source>
</reference>
<keyword evidence="6 10" id="KW-0812">Transmembrane</keyword>
<organism evidence="12 13">
    <name type="scientific">Conyzicola nivalis</name>
    <dbReference type="NCBI Taxonomy" id="1477021"/>
    <lineage>
        <taxon>Bacteria</taxon>
        <taxon>Bacillati</taxon>
        <taxon>Actinomycetota</taxon>
        <taxon>Actinomycetes</taxon>
        <taxon>Micrococcales</taxon>
        <taxon>Microbacteriaceae</taxon>
        <taxon>Conyzicola</taxon>
    </lineage>
</organism>
<keyword evidence="8 10" id="KW-0472">Membrane</keyword>
<gene>
    <name evidence="12" type="ORF">GCM10010979_01350</name>
</gene>
<evidence type="ECO:0000256" key="5">
    <source>
        <dbReference type="ARBA" id="ARBA00022519"/>
    </source>
</evidence>
<evidence type="ECO:0000259" key="11">
    <source>
        <dbReference type="PROSITE" id="PS51012"/>
    </source>
</evidence>
<sequence length="269" mass="30164">MTVAPPERTASTPLARYWHSLRLLATRDLRVRYSTSALGYVWSILDPLVMAGIYWFVFTQVFGRDVGAEPYIVFLLSALLPWTWFTGAVSDTTRAFIKEAKLVRSTKIPRTIWVVSLVMSKGIEFIASLPVLAFFVIISGATVNANILYFPLAIIIQGILTVGVGLIVAPLVVFFRDLERAVKLALRFLFYASPIIYGVTDLPPNLHFWAAFNPLSGIFSLYRGAFFPEQLGSPDDWFMVWVSAAMSIVILCIGMLVFKRTIRSVLKEI</sequence>
<dbReference type="GO" id="GO:0140359">
    <property type="term" value="F:ABC-type transporter activity"/>
    <property type="evidence" value="ECO:0007669"/>
    <property type="project" value="InterPro"/>
</dbReference>
<dbReference type="InterPro" id="IPR013525">
    <property type="entry name" value="ABC2_TM"/>
</dbReference>
<evidence type="ECO:0000256" key="7">
    <source>
        <dbReference type="ARBA" id="ARBA00022989"/>
    </source>
</evidence>
<evidence type="ECO:0000256" key="8">
    <source>
        <dbReference type="ARBA" id="ARBA00023136"/>
    </source>
</evidence>
<dbReference type="PANTHER" id="PTHR30413:SF8">
    <property type="entry name" value="TRANSPORT PERMEASE PROTEIN"/>
    <property type="match status" value="1"/>
</dbReference>
<evidence type="ECO:0000256" key="6">
    <source>
        <dbReference type="ARBA" id="ARBA00022692"/>
    </source>
</evidence>
<dbReference type="Pfam" id="PF01061">
    <property type="entry name" value="ABC2_membrane"/>
    <property type="match status" value="1"/>
</dbReference>
<evidence type="ECO:0000313" key="12">
    <source>
        <dbReference type="EMBL" id="GGA90382.1"/>
    </source>
</evidence>
<evidence type="ECO:0000313" key="13">
    <source>
        <dbReference type="Proteomes" id="UP000606922"/>
    </source>
</evidence>
<feature type="transmembrane region" description="Helical" evidence="10">
    <location>
        <begin position="37"/>
        <end position="58"/>
    </location>
</feature>
<name>A0A916S9T2_9MICO</name>
<keyword evidence="4 10" id="KW-1003">Cell membrane</keyword>
<keyword evidence="9" id="KW-0046">Antibiotic resistance</keyword>
<dbReference type="Proteomes" id="UP000606922">
    <property type="component" value="Unassembled WGS sequence"/>
</dbReference>
<protein>
    <recommendedName>
        <fullName evidence="10">Transport permease protein</fullName>
    </recommendedName>
</protein>
<evidence type="ECO:0000256" key="9">
    <source>
        <dbReference type="ARBA" id="ARBA00023251"/>
    </source>
</evidence>
<dbReference type="GO" id="GO:0046677">
    <property type="term" value="P:response to antibiotic"/>
    <property type="evidence" value="ECO:0007669"/>
    <property type="project" value="UniProtKB-KW"/>
</dbReference>
<dbReference type="EMBL" id="BMGB01000001">
    <property type="protein sequence ID" value="GGA90382.1"/>
    <property type="molecule type" value="Genomic_DNA"/>
</dbReference>
<proteinExistence type="inferred from homology"/>
<reference evidence="12" key="2">
    <citation type="submission" date="2020-09" db="EMBL/GenBank/DDBJ databases">
        <authorList>
            <person name="Sun Q."/>
            <person name="Zhou Y."/>
        </authorList>
    </citation>
    <scope>NUCLEOTIDE SEQUENCE</scope>
    <source>
        <strain evidence="12">CGMCC 1.12813</strain>
    </source>
</reference>
<evidence type="ECO:0000256" key="2">
    <source>
        <dbReference type="ARBA" id="ARBA00007783"/>
    </source>
</evidence>
<accession>A0A916S9T2</accession>
<comment type="similarity">
    <text evidence="2 10">Belongs to the ABC-2 integral membrane protein family.</text>
</comment>
<dbReference type="AlphaFoldDB" id="A0A916S9T2"/>
<dbReference type="PRINTS" id="PR00164">
    <property type="entry name" value="ABC2TRNSPORT"/>
</dbReference>
<dbReference type="GO" id="GO:0015920">
    <property type="term" value="P:lipopolysaccharide transport"/>
    <property type="evidence" value="ECO:0007669"/>
    <property type="project" value="TreeGrafter"/>
</dbReference>
<feature type="domain" description="ABC transmembrane type-2" evidence="11">
    <location>
        <begin position="38"/>
        <end position="261"/>
    </location>
</feature>
<dbReference type="PANTHER" id="PTHR30413">
    <property type="entry name" value="INNER MEMBRANE TRANSPORT PERMEASE"/>
    <property type="match status" value="1"/>
</dbReference>
<feature type="transmembrane region" description="Helical" evidence="10">
    <location>
        <begin position="184"/>
        <end position="200"/>
    </location>
</feature>